<dbReference type="SUPFAM" id="SSF158694">
    <property type="entry name" value="UraD-Like"/>
    <property type="match status" value="1"/>
</dbReference>
<dbReference type="Proteomes" id="UP000054988">
    <property type="component" value="Unassembled WGS sequence"/>
</dbReference>
<protein>
    <recommendedName>
        <fullName evidence="2">Oxo-4-hydroxy-4-carboxy-5-ureidoimidazoline decarboxylase domain-containing protein</fullName>
    </recommendedName>
</protein>
<keyword evidence="1" id="KW-0659">Purine metabolism</keyword>
<reference evidence="3 4" key="1">
    <citation type="submission" date="2015-12" db="EMBL/GenBank/DDBJ databases">
        <title>Draft genome sequence of Moniliophthora roreri, the causal agent of frosty pod rot of cacao.</title>
        <authorList>
            <person name="Aime M.C."/>
            <person name="Diaz-Valderrama J.R."/>
            <person name="Kijpornyongpan T."/>
            <person name="Phillips-Mora W."/>
        </authorList>
    </citation>
    <scope>NUCLEOTIDE SEQUENCE [LARGE SCALE GENOMIC DNA]</scope>
    <source>
        <strain evidence="3 4">MCA 2952</strain>
    </source>
</reference>
<organism evidence="3 4">
    <name type="scientific">Moniliophthora roreri</name>
    <name type="common">Frosty pod rot fungus</name>
    <name type="synonym">Monilia roreri</name>
    <dbReference type="NCBI Taxonomy" id="221103"/>
    <lineage>
        <taxon>Eukaryota</taxon>
        <taxon>Fungi</taxon>
        <taxon>Dikarya</taxon>
        <taxon>Basidiomycota</taxon>
        <taxon>Agaricomycotina</taxon>
        <taxon>Agaricomycetes</taxon>
        <taxon>Agaricomycetidae</taxon>
        <taxon>Agaricales</taxon>
        <taxon>Marasmiineae</taxon>
        <taxon>Marasmiaceae</taxon>
        <taxon>Moniliophthora</taxon>
    </lineage>
</organism>
<evidence type="ECO:0000313" key="3">
    <source>
        <dbReference type="EMBL" id="KTB41069.1"/>
    </source>
</evidence>
<evidence type="ECO:0000256" key="1">
    <source>
        <dbReference type="ARBA" id="ARBA00022631"/>
    </source>
</evidence>
<dbReference type="GO" id="GO:0006144">
    <property type="term" value="P:purine nucleobase metabolic process"/>
    <property type="evidence" value="ECO:0007669"/>
    <property type="project" value="UniProtKB-KW"/>
</dbReference>
<comment type="caution">
    <text evidence="3">The sequence shown here is derived from an EMBL/GenBank/DDBJ whole genome shotgun (WGS) entry which is preliminary data.</text>
</comment>
<dbReference type="InterPro" id="IPR018020">
    <property type="entry name" value="OHCU_decarboxylase"/>
</dbReference>
<dbReference type="Gene3D" id="1.10.3330.10">
    <property type="entry name" value="Oxo-4-hydroxy-4-carboxy-5-ureidoimidazoline decarboxylase"/>
    <property type="match status" value="1"/>
</dbReference>
<dbReference type="EMBL" id="LATX01001515">
    <property type="protein sequence ID" value="KTB41069.1"/>
    <property type="molecule type" value="Genomic_DNA"/>
</dbReference>
<proteinExistence type="predicted"/>
<dbReference type="PANTHER" id="PTHR37987:SF1">
    <property type="entry name" value="OXO-4-HYDROXY-4-CARBOXY-5-UREIDOIMIDAZOLINE DECARBOXYLASE DOMAIN-CONTAINING PROTEIN"/>
    <property type="match status" value="1"/>
</dbReference>
<feature type="domain" description="Oxo-4-hydroxy-4-carboxy-5-ureidoimidazoline decarboxylase" evidence="2">
    <location>
        <begin position="41"/>
        <end position="156"/>
    </location>
</feature>
<dbReference type="Pfam" id="PF09349">
    <property type="entry name" value="OHCU_decarbox"/>
    <property type="match status" value="1"/>
</dbReference>
<sequence length="206" mass="22535">MTTLPTLDDVQNGQSSPSSSLATALSILFEYSDILTSTLEPQLRRILAARNEPLTSFAQLVDLSITQIQLWEKNLQAQFIAGHPRIGESKNLSALSAKEQGTTSPSSTSSVTPEVLARLAHLNACYEKRYPGLRYIIFVNGRSRAAVAAIMEDQLGLSHSLSPDQPEVDRLESLTVGEEEWTKELERAVVDVGLIAKSRLKTLGTE</sequence>
<gene>
    <name evidence="3" type="ORF">WG66_6328</name>
</gene>
<dbReference type="PANTHER" id="PTHR37987">
    <property type="entry name" value="CHROMOSOME 9, WHOLE GENOME SHOTGUN SEQUENCE"/>
    <property type="match status" value="1"/>
</dbReference>
<dbReference type="AlphaFoldDB" id="A0A0W0FXM1"/>
<accession>A0A0W0FXM1</accession>
<evidence type="ECO:0000313" key="4">
    <source>
        <dbReference type="Proteomes" id="UP000054988"/>
    </source>
</evidence>
<dbReference type="InterPro" id="IPR036778">
    <property type="entry name" value="OHCU_decarboxylase_sf"/>
</dbReference>
<dbReference type="eggNOG" id="ENOG502S48Z">
    <property type="taxonomic scope" value="Eukaryota"/>
</dbReference>
<evidence type="ECO:0000259" key="2">
    <source>
        <dbReference type="Pfam" id="PF09349"/>
    </source>
</evidence>
<name>A0A0W0FXM1_MONRR</name>